<gene>
    <name evidence="1" type="ORF">DdX_20880</name>
</gene>
<dbReference type="AlphaFoldDB" id="A0AAD4QVR5"/>
<keyword evidence="2" id="KW-1185">Reference proteome</keyword>
<evidence type="ECO:0008006" key="3">
    <source>
        <dbReference type="Google" id="ProtNLM"/>
    </source>
</evidence>
<evidence type="ECO:0000313" key="2">
    <source>
        <dbReference type="Proteomes" id="UP001201812"/>
    </source>
</evidence>
<organism evidence="1 2">
    <name type="scientific">Ditylenchus destructor</name>
    <dbReference type="NCBI Taxonomy" id="166010"/>
    <lineage>
        <taxon>Eukaryota</taxon>
        <taxon>Metazoa</taxon>
        <taxon>Ecdysozoa</taxon>
        <taxon>Nematoda</taxon>
        <taxon>Chromadorea</taxon>
        <taxon>Rhabditida</taxon>
        <taxon>Tylenchina</taxon>
        <taxon>Tylenchomorpha</taxon>
        <taxon>Sphaerularioidea</taxon>
        <taxon>Anguinidae</taxon>
        <taxon>Anguininae</taxon>
        <taxon>Ditylenchus</taxon>
    </lineage>
</organism>
<evidence type="ECO:0000313" key="1">
    <source>
        <dbReference type="EMBL" id="KAI1693030.1"/>
    </source>
</evidence>
<proteinExistence type="predicted"/>
<sequence length="317" mass="37195">MSNSKPLPPFTFDVLYYLNRNQLERFSIVCRPLKNLIDRYFGSKPYRILDELYIRGGSCALIHNDVKWPPNRDDYNAQQFLATQKCDMNSPWKKSWRNFLNHSLYHLFAEMGPYFGPTIRIKKTWIYVAGDSTYNPEQIAEMESIAYLWSDGNITIWDTRKYNKRIVAEDFQPILNSPTILQCQKLWMYNAHFSFKDYKVLYTVKMIENYNYGDDIDHNSWTQFLEQPGVKPLVVLRVVRHVTVANVIDRISKAFSSAVSPNIFKIVFAELDDPLTEFRETNNTSGEILELKKGIPVDYLSENLEQCNNYTLERSSI</sequence>
<accession>A0AAD4QVR5</accession>
<reference evidence="1" key="1">
    <citation type="submission" date="2022-01" db="EMBL/GenBank/DDBJ databases">
        <title>Genome Sequence Resource for Two Populations of Ditylenchus destructor, the Migratory Endoparasitic Phytonematode.</title>
        <authorList>
            <person name="Zhang H."/>
            <person name="Lin R."/>
            <person name="Xie B."/>
        </authorList>
    </citation>
    <scope>NUCLEOTIDE SEQUENCE</scope>
    <source>
        <strain evidence="1">BazhouSP</strain>
    </source>
</reference>
<dbReference type="Proteomes" id="UP001201812">
    <property type="component" value="Unassembled WGS sequence"/>
</dbReference>
<dbReference type="EMBL" id="JAKKPZ010000686">
    <property type="protein sequence ID" value="KAI1693030.1"/>
    <property type="molecule type" value="Genomic_DNA"/>
</dbReference>
<protein>
    <recommendedName>
        <fullName evidence="3">F-box domain-containing protein</fullName>
    </recommendedName>
</protein>
<name>A0AAD4QVR5_9BILA</name>
<comment type="caution">
    <text evidence="1">The sequence shown here is derived from an EMBL/GenBank/DDBJ whole genome shotgun (WGS) entry which is preliminary data.</text>
</comment>